<keyword evidence="5 17" id="KW-0812">Transmembrane</keyword>
<proteinExistence type="predicted"/>
<keyword evidence="9" id="KW-0851">Voltage-gated channel</keyword>
<dbReference type="InterPro" id="IPR051173">
    <property type="entry name" value="Ca_channel_alpha-2/delta"/>
</dbReference>
<evidence type="ECO:0000256" key="10">
    <source>
        <dbReference type="ARBA" id="ARBA00022989"/>
    </source>
</evidence>
<evidence type="ECO:0000256" key="12">
    <source>
        <dbReference type="ARBA" id="ARBA00023136"/>
    </source>
</evidence>
<evidence type="ECO:0000256" key="11">
    <source>
        <dbReference type="ARBA" id="ARBA00023065"/>
    </source>
</evidence>
<keyword evidence="13" id="KW-1015">Disulfide bond</keyword>
<feature type="region of interest" description="Disordered" evidence="16">
    <location>
        <begin position="1182"/>
        <end position="1209"/>
    </location>
</feature>
<keyword evidence="11" id="KW-0406">Ion transport</keyword>
<keyword evidence="12 17" id="KW-0472">Membrane</keyword>
<sequence length="1346" mass="154999">MTVLALLLVLCLAARPAQPQDDEQVTKWARELGDELWELGRQICKPDEIKREYSRHNARTEIKTGDAMLNDIVGNMERMLQQKMDAVQCIMERAEESAQNFEYDDSRYWLYHSAKASPVYFNGEPLDANMKRKEEEEEEDESLLTEAERYRKKALAEEEEQSKHKVLRFDWDNLTEPEYLDLWLEERQPLFYGIPINLTHSSVHVPDNVFDHGPHVQAGLQWSEDLNEVFRNNYGADPSLSWQYFGHSTGFMRIFPALHWVTRKEEDVEDEKDVVVDVLNLPAGDDPNAGNSAATPPNPDATAAAGDAVKPVAPLLEEEEDEEEDRMPDLYDCRRREWYIEAATCTKDVVILVDNTGSMWGVRKAIAHLTVRELLATFGANDFVSVISYNDTAMSVVECFEGTLVQGTPEYKEALSKALDTLKPEEYANLTHALLYAMDLLDSFRSSQNCPDLHCNQAIMLVTDGIAFNMTDFMLRYNRDENGMAPVRIFTFLLGREVTRVLEIMEMACLNRGYYSHVQSMNEAREDVLKYIPVVARPLVLQEVDHPIRWTPLFADTSDPKMDVWLYNVMHHEEQRTRLDTHEKNSQLYYSERKQDNKYIQDEVQDKEYDPIVHRFREYRMMTSVSVPAFDRKLSHEYSNETEVRAELLGIAGIDVPILDFVKLTMPHSIGVNGYVFIVTNNGYILTHPDHRPVLKGILKTNYNSVDLSEVEFADEEREPRDPSPDILELREAMVNHSRAHMQIRIKFHFDEMRRVDSELKDVYIAPLNGTPFSIAMVLPTEYGHAWLKVASDEFKKYRQAGSDPTLFFDSTRWKIHPEWDYCAYFHEDYRVFASPEARVLHFVERASHKNWEWRERFRAPPPDAQGRCARPQLDQSDYYCDRELMQLLVFDARLSQPYFKGSKWEPKTRDEQDLARKYNVSLRFISMQSGLLRWQAMHDRPADGKPAPEWGESNNHAIEEPWYVGAVLQHQVNNYSFYFSLPPDAERQDPNLLTVTATHAVFHLDESKYVPASVLGYVMPHASLQRRFENVTSKACKTCLPCSSERLDCYLLDSAGYVMASKSSLDTGRFFGEIEGAVMAEMVTAGLFTVRKVYDYQALCYEEVPLDSGAGFLATPLIQLRWLWHWTVGRLAWLLLQSELAEALAGDWLLRDWLSRLIPPGPHGPHGPHGDYRRFGKAKRRVKRKKARPEEELGEVFPRKPPKGAKKTVSFPCERKTELYRLEQEKMRDGNFRLPPPECSSDSRPYSARAVPNSNMLLVVTDPMSSNTCFNRLFASSTVIEYNVTQPCQKMNLNDLPRRRLGGCYNQHPKEKYMRQCGDAGTAVVNVAAVLASISIFVILPRVVG</sequence>
<keyword evidence="8" id="KW-0106">Calcium</keyword>
<evidence type="ECO:0000256" key="9">
    <source>
        <dbReference type="ARBA" id="ARBA00022882"/>
    </source>
</evidence>
<keyword evidence="2" id="KW-0813">Transport</keyword>
<dbReference type="InterPro" id="IPR013608">
    <property type="entry name" value="VWA_N"/>
</dbReference>
<dbReference type="InterPro" id="IPR013680">
    <property type="entry name" value="VDCC_a2/dsu"/>
</dbReference>
<evidence type="ECO:0000256" key="14">
    <source>
        <dbReference type="ARBA" id="ARBA00023180"/>
    </source>
</evidence>
<feature type="domain" description="VWFA" evidence="19">
    <location>
        <begin position="348"/>
        <end position="544"/>
    </location>
</feature>
<dbReference type="GeneID" id="117642293"/>
<reference evidence="21" key="1">
    <citation type="submission" date="2025-08" db="UniProtKB">
        <authorList>
            <consortium name="RefSeq"/>
        </authorList>
    </citation>
    <scope>IDENTIFICATION</scope>
    <source>
        <tissue evidence="21">Total insect</tissue>
    </source>
</reference>
<evidence type="ECO:0000256" key="1">
    <source>
        <dbReference type="ARBA" id="ARBA00004479"/>
    </source>
</evidence>
<feature type="region of interest" description="Disordered" evidence="16">
    <location>
        <begin position="283"/>
        <end position="305"/>
    </location>
</feature>
<gene>
    <name evidence="21" type="primary">LOC117642293</name>
</gene>
<keyword evidence="20" id="KW-1185">Reference proteome</keyword>
<keyword evidence="3" id="KW-0109">Calcium transport</keyword>
<keyword evidence="15" id="KW-0407">Ion channel</keyword>
<accession>A0A6P8YQ61</accession>
<comment type="subcellular location">
    <subcellularLocation>
        <location evidence="1">Membrane</location>
        <topology evidence="1">Single-pass type I membrane protein</topology>
    </subcellularLocation>
</comment>
<dbReference type="Gene3D" id="3.30.450.20">
    <property type="entry name" value="PAS domain"/>
    <property type="match status" value="1"/>
</dbReference>
<evidence type="ECO:0000313" key="21">
    <source>
        <dbReference type="RefSeq" id="XP_034236222.1"/>
    </source>
</evidence>
<dbReference type="SUPFAM" id="SSF53300">
    <property type="entry name" value="vWA-like"/>
    <property type="match status" value="1"/>
</dbReference>
<keyword evidence="7 18" id="KW-0732">Signal</keyword>
<evidence type="ECO:0000256" key="5">
    <source>
        <dbReference type="ARBA" id="ARBA00022692"/>
    </source>
</evidence>
<evidence type="ECO:0000259" key="19">
    <source>
        <dbReference type="PROSITE" id="PS50234"/>
    </source>
</evidence>
<evidence type="ECO:0000256" key="18">
    <source>
        <dbReference type="SAM" id="SignalP"/>
    </source>
</evidence>
<dbReference type="OrthoDB" id="10054666at2759"/>
<dbReference type="Gene3D" id="3.40.50.410">
    <property type="entry name" value="von Willebrand factor, type A domain"/>
    <property type="match status" value="1"/>
</dbReference>
<keyword evidence="4" id="KW-0107">Calcium channel</keyword>
<keyword evidence="14" id="KW-0325">Glycoprotein</keyword>
<dbReference type="Pfam" id="PF08473">
    <property type="entry name" value="VGCC_alpha2"/>
    <property type="match status" value="1"/>
</dbReference>
<dbReference type="PANTHER" id="PTHR10166">
    <property type="entry name" value="VOLTAGE-DEPENDENT CALCIUM CHANNEL SUBUNIT ALPHA-2/DELTA-RELATED"/>
    <property type="match status" value="1"/>
</dbReference>
<dbReference type="GO" id="GO:0005245">
    <property type="term" value="F:voltage-gated calcium channel activity"/>
    <property type="evidence" value="ECO:0007669"/>
    <property type="project" value="TreeGrafter"/>
</dbReference>
<dbReference type="GO" id="GO:0005891">
    <property type="term" value="C:voltage-gated calcium channel complex"/>
    <property type="evidence" value="ECO:0007669"/>
    <property type="project" value="TreeGrafter"/>
</dbReference>
<dbReference type="InParanoid" id="A0A6P8YQ61"/>
<dbReference type="CTD" id="34951"/>
<evidence type="ECO:0000256" key="8">
    <source>
        <dbReference type="ARBA" id="ARBA00022837"/>
    </source>
</evidence>
<evidence type="ECO:0000256" key="2">
    <source>
        <dbReference type="ARBA" id="ARBA00022448"/>
    </source>
</evidence>
<feature type="transmembrane region" description="Helical" evidence="17">
    <location>
        <begin position="1321"/>
        <end position="1341"/>
    </location>
</feature>
<name>A0A6P8YQ61_THRPL</name>
<dbReference type="PANTHER" id="PTHR10166:SF31">
    <property type="entry name" value="CA[2+] CHANNEL MUSCLE-SPECIFIC ALPHA2_DELTA SUBUNIT, ISOFORM A"/>
    <property type="match status" value="1"/>
</dbReference>
<evidence type="ECO:0000256" key="4">
    <source>
        <dbReference type="ARBA" id="ARBA00022673"/>
    </source>
</evidence>
<evidence type="ECO:0000256" key="3">
    <source>
        <dbReference type="ARBA" id="ARBA00022568"/>
    </source>
</evidence>
<dbReference type="FunCoup" id="A0A6P8YQ61">
    <property type="interactions" value="94"/>
</dbReference>
<protein>
    <submittedName>
        <fullName evidence="21">Voltage-dependent calcium channel subunit alpha-2/delta-3 isoform X1</fullName>
    </submittedName>
</protein>
<evidence type="ECO:0000256" key="17">
    <source>
        <dbReference type="SAM" id="Phobius"/>
    </source>
</evidence>
<dbReference type="Pfam" id="PF13519">
    <property type="entry name" value="VWA_2"/>
    <property type="match status" value="1"/>
</dbReference>
<keyword evidence="6" id="KW-0479">Metal-binding</keyword>
<evidence type="ECO:0000256" key="15">
    <source>
        <dbReference type="ARBA" id="ARBA00023303"/>
    </source>
</evidence>
<dbReference type="RefSeq" id="XP_034236222.1">
    <property type="nucleotide sequence ID" value="XM_034380331.1"/>
</dbReference>
<feature type="signal peptide" evidence="18">
    <location>
        <begin position="1"/>
        <end position="19"/>
    </location>
</feature>
<evidence type="ECO:0000313" key="20">
    <source>
        <dbReference type="Proteomes" id="UP000515158"/>
    </source>
</evidence>
<evidence type="ECO:0000256" key="6">
    <source>
        <dbReference type="ARBA" id="ARBA00022723"/>
    </source>
</evidence>
<dbReference type="SMART" id="SM00327">
    <property type="entry name" value="VWA"/>
    <property type="match status" value="1"/>
</dbReference>
<dbReference type="GO" id="GO:0046872">
    <property type="term" value="F:metal ion binding"/>
    <property type="evidence" value="ECO:0007669"/>
    <property type="project" value="UniProtKB-KW"/>
</dbReference>
<dbReference type="Proteomes" id="UP000515158">
    <property type="component" value="Unplaced"/>
</dbReference>
<dbReference type="InterPro" id="IPR002035">
    <property type="entry name" value="VWF_A"/>
</dbReference>
<dbReference type="Pfam" id="PF08399">
    <property type="entry name" value="VWA_N"/>
    <property type="match status" value="1"/>
</dbReference>
<organism evidence="21">
    <name type="scientific">Thrips palmi</name>
    <name type="common">Melon thrips</name>
    <dbReference type="NCBI Taxonomy" id="161013"/>
    <lineage>
        <taxon>Eukaryota</taxon>
        <taxon>Metazoa</taxon>
        <taxon>Ecdysozoa</taxon>
        <taxon>Arthropoda</taxon>
        <taxon>Hexapoda</taxon>
        <taxon>Insecta</taxon>
        <taxon>Pterygota</taxon>
        <taxon>Neoptera</taxon>
        <taxon>Paraneoptera</taxon>
        <taxon>Thysanoptera</taxon>
        <taxon>Terebrantia</taxon>
        <taxon>Thripoidea</taxon>
        <taxon>Thripidae</taxon>
        <taxon>Thrips</taxon>
    </lineage>
</organism>
<evidence type="ECO:0000256" key="7">
    <source>
        <dbReference type="ARBA" id="ARBA00022729"/>
    </source>
</evidence>
<keyword evidence="10 17" id="KW-1133">Transmembrane helix</keyword>
<evidence type="ECO:0000256" key="16">
    <source>
        <dbReference type="SAM" id="MobiDB-lite"/>
    </source>
</evidence>
<evidence type="ECO:0000256" key="13">
    <source>
        <dbReference type="ARBA" id="ARBA00023157"/>
    </source>
</evidence>
<dbReference type="InterPro" id="IPR036465">
    <property type="entry name" value="vWFA_dom_sf"/>
</dbReference>
<dbReference type="PROSITE" id="PS50234">
    <property type="entry name" value="VWFA"/>
    <property type="match status" value="1"/>
</dbReference>
<dbReference type="KEGG" id="tpal:117642293"/>
<feature type="chain" id="PRO_5028381208" evidence="18">
    <location>
        <begin position="20"/>
        <end position="1346"/>
    </location>
</feature>